<organism evidence="2 3">
    <name type="scientific">Cuscuta epithymum</name>
    <dbReference type="NCBI Taxonomy" id="186058"/>
    <lineage>
        <taxon>Eukaryota</taxon>
        <taxon>Viridiplantae</taxon>
        <taxon>Streptophyta</taxon>
        <taxon>Embryophyta</taxon>
        <taxon>Tracheophyta</taxon>
        <taxon>Spermatophyta</taxon>
        <taxon>Magnoliopsida</taxon>
        <taxon>eudicotyledons</taxon>
        <taxon>Gunneridae</taxon>
        <taxon>Pentapetalae</taxon>
        <taxon>asterids</taxon>
        <taxon>lamiids</taxon>
        <taxon>Solanales</taxon>
        <taxon>Convolvulaceae</taxon>
        <taxon>Cuscuteae</taxon>
        <taxon>Cuscuta</taxon>
        <taxon>Cuscuta subgen. Cuscuta</taxon>
    </lineage>
</organism>
<comment type="caution">
    <text evidence="2">The sequence shown here is derived from an EMBL/GenBank/DDBJ whole genome shotgun (WGS) entry which is preliminary data.</text>
</comment>
<dbReference type="Proteomes" id="UP001152523">
    <property type="component" value="Unassembled WGS sequence"/>
</dbReference>
<dbReference type="AlphaFoldDB" id="A0AAV0EJT3"/>
<feature type="region of interest" description="Disordered" evidence="1">
    <location>
        <begin position="215"/>
        <end position="235"/>
    </location>
</feature>
<name>A0AAV0EJT3_9ASTE</name>
<sequence length="235" mass="27635">MMHKISFRLDRCPKIIQFISQISDANCNQRKKNWSYHDLLRNQQSWQLLAKEKGSFILIPMGPQKSNMFKFITILSNFAGFQKSMQDDSISFQHWSTFETEDPTSISKLIFNFQIEAASTEKQLIYSLEKQPKLTPIQAYSDASDSFDYSDDSFSDDYLGHATESERRPPISNQEEIRNTKFNRAICQKANFVTTENYIPTENLNMQLKIYMKSQKNKRRHSMTTRSQSRDFSWD</sequence>
<dbReference type="EMBL" id="CAMAPF010000934">
    <property type="protein sequence ID" value="CAH9124420.1"/>
    <property type="molecule type" value="Genomic_DNA"/>
</dbReference>
<evidence type="ECO:0000256" key="1">
    <source>
        <dbReference type="SAM" id="MobiDB-lite"/>
    </source>
</evidence>
<reference evidence="2" key="1">
    <citation type="submission" date="2022-07" db="EMBL/GenBank/DDBJ databases">
        <authorList>
            <person name="Macas J."/>
            <person name="Novak P."/>
            <person name="Neumann P."/>
        </authorList>
    </citation>
    <scope>NUCLEOTIDE SEQUENCE</scope>
</reference>
<proteinExistence type="predicted"/>
<accession>A0AAV0EJT3</accession>
<protein>
    <submittedName>
        <fullName evidence="2">Uncharacterized protein</fullName>
    </submittedName>
</protein>
<evidence type="ECO:0000313" key="2">
    <source>
        <dbReference type="EMBL" id="CAH9124420.1"/>
    </source>
</evidence>
<keyword evidence="3" id="KW-1185">Reference proteome</keyword>
<gene>
    <name evidence="2" type="ORF">CEPIT_LOCUS25973</name>
</gene>
<evidence type="ECO:0000313" key="3">
    <source>
        <dbReference type="Proteomes" id="UP001152523"/>
    </source>
</evidence>